<evidence type="ECO:0000259" key="4">
    <source>
        <dbReference type="Pfam" id="PF03152"/>
    </source>
</evidence>
<feature type="region of interest" description="Disordered" evidence="3">
    <location>
        <begin position="279"/>
        <end position="407"/>
    </location>
</feature>
<dbReference type="Pfam" id="PF24842">
    <property type="entry name" value="UFD1_N2"/>
    <property type="match status" value="1"/>
</dbReference>
<evidence type="ECO:0000259" key="5">
    <source>
        <dbReference type="Pfam" id="PF24842"/>
    </source>
</evidence>
<feature type="compositionally biased region" description="Basic and acidic residues" evidence="3">
    <location>
        <begin position="319"/>
        <end position="331"/>
    </location>
</feature>
<evidence type="ECO:0000313" key="7">
    <source>
        <dbReference type="Proteomes" id="UP001341281"/>
    </source>
</evidence>
<dbReference type="EMBL" id="CP144749">
    <property type="protein sequence ID" value="WVZ77620.1"/>
    <property type="molecule type" value="Genomic_DNA"/>
</dbReference>
<dbReference type="Gene3D" id="3.10.330.10">
    <property type="match status" value="1"/>
</dbReference>
<keyword evidence="7" id="KW-1185">Reference proteome</keyword>
<dbReference type="GO" id="GO:0034098">
    <property type="term" value="C:VCP-NPL4-UFD1 AAA ATPase complex"/>
    <property type="evidence" value="ECO:0007669"/>
    <property type="project" value="TreeGrafter"/>
</dbReference>
<dbReference type="InterPro" id="IPR042299">
    <property type="entry name" value="Ufd1-like_Nn"/>
</dbReference>
<sequence>MLIPFLLLHQSIGGKEETLGKQEPPSPPLSLSLSLVSPSSPVSTNQARAPPPPPRSKPRYGGVGALRLQASDPFRSTLLRHHPDTASRSNRAAVYFSYFEGYGYRGSTFEQTYRCYPASFIDKPQLEAGDKIIMPPSALDRLASLHIEYPMLFEVHNAAAERTSHCGVLEFIAEEGMIYMPYWMMQNLLLQEGDMVFIKNANLPKGTYVKLQPHTTDFLDISNPKAILEKTLRNFSCLTTGDSIMVAYNNKKYYIDIVETKPSNAISIIETDCEVDFAPPLDYKEPEPVKPAVPANTEPTTEAPAEEEPKFTPFTGSGRRLDGKPSKDKDAMAPSPAKRQANAANGVQPSAATTSQGSSSRKTTGKLVFGSGASRAEKAPEKEAKEEPKKEEPKFTAFTGKKYSLKG</sequence>
<dbReference type="PANTHER" id="PTHR12555">
    <property type="entry name" value="UBIQUITIN FUSION DEGRADATON PROTEIN 1"/>
    <property type="match status" value="1"/>
</dbReference>
<feature type="compositionally biased region" description="Polar residues" evidence="3">
    <location>
        <begin position="342"/>
        <end position="362"/>
    </location>
</feature>
<dbReference type="InterPro" id="IPR055418">
    <property type="entry name" value="UFD1_N2"/>
</dbReference>
<evidence type="ECO:0000256" key="3">
    <source>
        <dbReference type="SAM" id="MobiDB-lite"/>
    </source>
</evidence>
<feature type="compositionally biased region" description="Low complexity" evidence="3">
    <location>
        <begin position="292"/>
        <end position="303"/>
    </location>
</feature>
<feature type="region of interest" description="Disordered" evidence="3">
    <location>
        <begin position="16"/>
        <end position="62"/>
    </location>
</feature>
<feature type="domain" description="Ubiquitin fusion degradation protein UFD1 N-terminal subdomain 1" evidence="4">
    <location>
        <begin position="109"/>
        <end position="204"/>
    </location>
</feature>
<comment type="similarity">
    <text evidence="1">Belongs to the UFD1 family.</text>
</comment>
<dbReference type="FunFam" id="3.10.330.10:FF:000002">
    <property type="entry name" value="ubiquitin fusion degradation protein 1 homolog"/>
    <property type="match status" value="1"/>
</dbReference>
<dbReference type="Proteomes" id="UP001341281">
    <property type="component" value="Chromosome 05"/>
</dbReference>
<evidence type="ECO:0000256" key="2">
    <source>
        <dbReference type="ARBA" id="ARBA00022786"/>
    </source>
</evidence>
<dbReference type="GO" id="GO:0031593">
    <property type="term" value="F:polyubiquitin modification-dependent protein binding"/>
    <property type="evidence" value="ECO:0007669"/>
    <property type="project" value="TreeGrafter"/>
</dbReference>
<reference evidence="6 7" key="1">
    <citation type="submission" date="2024-02" db="EMBL/GenBank/DDBJ databases">
        <title>High-quality chromosome-scale genome assembly of Pensacola bahiagrass (Paspalum notatum Flugge var. saurae).</title>
        <authorList>
            <person name="Vega J.M."/>
            <person name="Podio M."/>
            <person name="Orjuela J."/>
            <person name="Siena L.A."/>
            <person name="Pessino S.C."/>
            <person name="Combes M.C."/>
            <person name="Mariac C."/>
            <person name="Albertini E."/>
            <person name="Pupilli F."/>
            <person name="Ortiz J.P.A."/>
            <person name="Leblanc O."/>
        </authorList>
    </citation>
    <scope>NUCLEOTIDE SEQUENCE [LARGE SCALE GENOMIC DNA]</scope>
    <source>
        <strain evidence="6">R1</strain>
        <tissue evidence="6">Leaf</tissue>
    </source>
</reference>
<feature type="compositionally biased region" description="Basic and acidic residues" evidence="3">
    <location>
        <begin position="375"/>
        <end position="394"/>
    </location>
</feature>
<dbReference type="AlphaFoldDB" id="A0AAQ3WXK7"/>
<gene>
    <name evidence="6" type="ORF">U9M48_025468</name>
</gene>
<feature type="compositionally biased region" description="Low complexity" evidence="3">
    <location>
        <begin position="29"/>
        <end position="43"/>
    </location>
</feature>
<dbReference type="GO" id="GO:0036503">
    <property type="term" value="P:ERAD pathway"/>
    <property type="evidence" value="ECO:0007669"/>
    <property type="project" value="TreeGrafter"/>
</dbReference>
<dbReference type="FunFam" id="2.40.40.50:FF:000001">
    <property type="entry name" value="Ubiquitin fusion degradation protein 1 homolog"/>
    <property type="match status" value="1"/>
</dbReference>
<feature type="domain" description="Ubiquitin fusion degradation protein UFD1 N-terminal subdomain 2" evidence="5">
    <location>
        <begin position="205"/>
        <end position="280"/>
    </location>
</feature>
<name>A0AAQ3WXK7_PASNO</name>
<proteinExistence type="inferred from homology"/>
<organism evidence="6 7">
    <name type="scientific">Paspalum notatum var. saurae</name>
    <dbReference type="NCBI Taxonomy" id="547442"/>
    <lineage>
        <taxon>Eukaryota</taxon>
        <taxon>Viridiplantae</taxon>
        <taxon>Streptophyta</taxon>
        <taxon>Embryophyta</taxon>
        <taxon>Tracheophyta</taxon>
        <taxon>Spermatophyta</taxon>
        <taxon>Magnoliopsida</taxon>
        <taxon>Liliopsida</taxon>
        <taxon>Poales</taxon>
        <taxon>Poaceae</taxon>
        <taxon>PACMAD clade</taxon>
        <taxon>Panicoideae</taxon>
        <taxon>Andropogonodae</taxon>
        <taxon>Paspaleae</taxon>
        <taxon>Paspalinae</taxon>
        <taxon>Paspalum</taxon>
    </lineage>
</organism>
<dbReference type="GO" id="GO:0006511">
    <property type="term" value="P:ubiquitin-dependent protein catabolic process"/>
    <property type="evidence" value="ECO:0007669"/>
    <property type="project" value="InterPro"/>
</dbReference>
<dbReference type="Pfam" id="PF03152">
    <property type="entry name" value="UFD1_N1"/>
    <property type="match status" value="1"/>
</dbReference>
<dbReference type="Gene3D" id="2.40.40.50">
    <property type="entry name" value="Ubiquitin fusion degradation protein UFD1, N-terminal domain"/>
    <property type="match status" value="1"/>
</dbReference>
<keyword evidence="2" id="KW-0833">Ubl conjugation pathway</keyword>
<evidence type="ECO:0000256" key="1">
    <source>
        <dbReference type="ARBA" id="ARBA00006043"/>
    </source>
</evidence>
<dbReference type="InterPro" id="IPR004854">
    <property type="entry name" value="Ufd1-like"/>
</dbReference>
<protein>
    <submittedName>
        <fullName evidence="6">Uncharacterized protein</fullName>
    </submittedName>
</protein>
<dbReference type="InterPro" id="IPR055417">
    <property type="entry name" value="UFD1_N1"/>
</dbReference>
<evidence type="ECO:0000313" key="6">
    <source>
        <dbReference type="EMBL" id="WVZ77620.1"/>
    </source>
</evidence>
<dbReference type="PANTHER" id="PTHR12555:SF13">
    <property type="entry name" value="UBIQUITIN RECOGNITION FACTOR IN ER-ASSOCIATED DEGRADATION PROTEIN 1"/>
    <property type="match status" value="1"/>
</dbReference>
<accession>A0AAQ3WXK7</accession>